<evidence type="ECO:0000313" key="2">
    <source>
        <dbReference type="Proteomes" id="UP001379533"/>
    </source>
</evidence>
<gene>
    <name evidence="1" type="ORF">LZC95_44175</name>
</gene>
<protein>
    <recommendedName>
        <fullName evidence="3">Secreted protein</fullName>
    </recommendedName>
</protein>
<dbReference type="Proteomes" id="UP001379533">
    <property type="component" value="Chromosome"/>
</dbReference>
<dbReference type="RefSeq" id="WP_394844040.1">
    <property type="nucleotide sequence ID" value="NZ_CP089982.1"/>
</dbReference>
<keyword evidence="2" id="KW-1185">Reference proteome</keyword>
<name>A0ABZ2KAN7_9BACT</name>
<evidence type="ECO:0000313" key="1">
    <source>
        <dbReference type="EMBL" id="WXA93441.1"/>
    </source>
</evidence>
<sequence length="101" mass="11154">MRIPSTLLAIALAAGPAPLVLGCSHEATEAECQLIVDRNVELQMKAMNNPDPAAIQKKQEEVRQEMKDDLRTSCLGRKVTDAMMKCVRNAKTTDEISQCLR</sequence>
<dbReference type="EMBL" id="CP089982">
    <property type="protein sequence ID" value="WXA93441.1"/>
    <property type="molecule type" value="Genomic_DNA"/>
</dbReference>
<proteinExistence type="predicted"/>
<organism evidence="1 2">
    <name type="scientific">Pendulispora brunnea</name>
    <dbReference type="NCBI Taxonomy" id="2905690"/>
    <lineage>
        <taxon>Bacteria</taxon>
        <taxon>Pseudomonadati</taxon>
        <taxon>Myxococcota</taxon>
        <taxon>Myxococcia</taxon>
        <taxon>Myxococcales</taxon>
        <taxon>Sorangiineae</taxon>
        <taxon>Pendulisporaceae</taxon>
        <taxon>Pendulispora</taxon>
    </lineage>
</organism>
<dbReference type="PROSITE" id="PS51257">
    <property type="entry name" value="PROKAR_LIPOPROTEIN"/>
    <property type="match status" value="1"/>
</dbReference>
<evidence type="ECO:0008006" key="3">
    <source>
        <dbReference type="Google" id="ProtNLM"/>
    </source>
</evidence>
<accession>A0ABZ2KAN7</accession>
<reference evidence="1 2" key="1">
    <citation type="submission" date="2021-12" db="EMBL/GenBank/DDBJ databases">
        <title>Discovery of the Pendulisporaceae a myxobacterial family with distinct sporulation behavior and unique specialized metabolism.</title>
        <authorList>
            <person name="Garcia R."/>
            <person name="Popoff A."/>
            <person name="Bader C.D."/>
            <person name="Loehr J."/>
            <person name="Walesch S."/>
            <person name="Walt C."/>
            <person name="Boldt J."/>
            <person name="Bunk B."/>
            <person name="Haeckl F.J.F.P.J."/>
            <person name="Gunesch A.P."/>
            <person name="Birkelbach J."/>
            <person name="Nuebel U."/>
            <person name="Pietschmann T."/>
            <person name="Bach T."/>
            <person name="Mueller R."/>
        </authorList>
    </citation>
    <scope>NUCLEOTIDE SEQUENCE [LARGE SCALE GENOMIC DNA]</scope>
    <source>
        <strain evidence="1 2">MSr12523</strain>
    </source>
</reference>